<dbReference type="PANTHER" id="PTHR36932">
    <property type="entry name" value="CAPSULAR POLYSACCHARIDE BIOSYNTHESIS PROTEIN"/>
    <property type="match status" value="1"/>
</dbReference>
<proteinExistence type="predicted"/>
<organism evidence="1 2">
    <name type="scientific">Paenibacillus alvei</name>
    <name type="common">Bacillus alvei</name>
    <dbReference type="NCBI Taxonomy" id="44250"/>
    <lineage>
        <taxon>Bacteria</taxon>
        <taxon>Bacillati</taxon>
        <taxon>Bacillota</taxon>
        <taxon>Bacilli</taxon>
        <taxon>Bacillales</taxon>
        <taxon>Paenibacillaceae</taxon>
        <taxon>Paenibacillus</taxon>
    </lineage>
</organism>
<dbReference type="InterPro" id="IPR042099">
    <property type="entry name" value="ANL_N_sf"/>
</dbReference>
<name>A0A383RGN2_PAEAL</name>
<protein>
    <submittedName>
        <fullName evidence="1">Adenylate-forming enzyme</fullName>
    </submittedName>
</protein>
<evidence type="ECO:0000313" key="2">
    <source>
        <dbReference type="Proteomes" id="UP000304148"/>
    </source>
</evidence>
<dbReference type="InterPro" id="IPR053158">
    <property type="entry name" value="CapK_Type1_Caps_Biosynth"/>
</dbReference>
<dbReference type="EMBL" id="LS992241">
    <property type="protein sequence ID" value="SYX86277.1"/>
    <property type="molecule type" value="Genomic_DNA"/>
</dbReference>
<dbReference type="Proteomes" id="UP000304148">
    <property type="component" value="Chromosome"/>
</dbReference>
<evidence type="ECO:0000313" key="1">
    <source>
        <dbReference type="EMBL" id="SYX86277.1"/>
    </source>
</evidence>
<dbReference type="Gene3D" id="3.40.50.12780">
    <property type="entry name" value="N-terminal domain of ligase-like"/>
    <property type="match status" value="1"/>
</dbReference>
<dbReference type="SUPFAM" id="SSF56801">
    <property type="entry name" value="Acetyl-CoA synthetase-like"/>
    <property type="match status" value="1"/>
</dbReference>
<dbReference type="PANTHER" id="PTHR36932:SF1">
    <property type="entry name" value="CAPSULAR POLYSACCHARIDE BIOSYNTHESIS PROTEIN"/>
    <property type="match status" value="1"/>
</dbReference>
<dbReference type="NCBIfam" id="TIGR02304">
    <property type="entry name" value="aden_form_hyp"/>
    <property type="match status" value="1"/>
</dbReference>
<dbReference type="AlphaFoldDB" id="A0A383RGN2"/>
<sequence length="439" mass="50314">MDKGTMIAARGYIRTKYGRSWSSREALERWQHRQVMKHLGRIRLRSPFFRERMGELPVEQWRDMPVMDKSLMMEHFDALNTVGVRKEEAFAMALAAEESRDFTPEWNGITVGMSSGTSGNRGLFLVSPQESMAWAGAMLAKALPGSVLARERIALFLRANSNLYGSVSKRRLQFAYFDLLDPLEEQVKRLNTYAPTLLVAPPSMLRMLAEQLEQGLLAVRPRKLFAVAEVLDPLDEAIISASFQQPVHQIYQCTEGFLGITCGHGTLHLNEDLVFIEKEWLDKRERKFTPIITDFRRMTQPIIRYRLDDVLTERNEPCPCESPFTALERIEGRHDDMFYMPSLRDGTLTTVFPDFIRRAILSASSKIEQYAAVQHSPAHITVALQVPTQYRAACEQDIVLELHKLCAIVQCTAPDIQFTEWKPQPAGHKLRRIERKFTV</sequence>
<reference evidence="2" key="1">
    <citation type="submission" date="2018-08" db="EMBL/GenBank/DDBJ databases">
        <authorList>
            <person name="Chevrot R."/>
        </authorList>
    </citation>
    <scope>NUCLEOTIDE SEQUENCE [LARGE SCALE GENOMIC DNA]</scope>
</reference>
<dbReference type="RefSeq" id="WP_138188288.1">
    <property type="nucleotide sequence ID" value="NZ_LS992241.1"/>
</dbReference>
<dbReference type="InterPro" id="IPR012685">
    <property type="entry name" value="CHP02304_F390_synth-rel"/>
</dbReference>
<accession>A0A383RGN2</accession>
<gene>
    <name evidence="1" type="ORF">PBLR_14699</name>
</gene>